<evidence type="ECO:0000313" key="3">
    <source>
        <dbReference type="EMBL" id="AEL70417.1"/>
    </source>
</evidence>
<keyword evidence="3" id="KW-0614">Plasmid</keyword>
<keyword evidence="1" id="KW-0175">Coiled coil</keyword>
<reference evidence="3 4" key="1">
    <citation type="journal article" date="2011" name="J. Bacteriol.">
        <title>Whole-genome sequences of two Borrelia afzelii and two Borrelia garinii Lyme disease agent isolates.</title>
        <authorList>
            <person name="Casjens S.R."/>
            <person name="Mongodin E.F."/>
            <person name="Qiu W.-G."/>
            <person name="Dunn J.J."/>
            <person name="Luft B.J."/>
            <person name="Fraser-Liggett C.M."/>
            <person name="Schutzer S.E."/>
        </authorList>
    </citation>
    <scope>NUCLEOTIDE SEQUENCE [LARGE SCALE GENOMIC DNA]</scope>
    <source>
        <strain evidence="3 4">PKo</strain>
    </source>
</reference>
<dbReference type="RefSeq" id="WP_014486443.1">
    <property type="nucleotide sequence ID" value="NC_017239.1"/>
</dbReference>
<dbReference type="Proteomes" id="UP000005216">
    <property type="component" value="Plasmid lp28-2"/>
</dbReference>
<proteinExistence type="predicted"/>
<feature type="region of interest" description="Disordered" evidence="2">
    <location>
        <begin position="20"/>
        <end position="51"/>
    </location>
</feature>
<evidence type="ECO:0000256" key="1">
    <source>
        <dbReference type="SAM" id="Coils"/>
    </source>
</evidence>
<keyword evidence="4" id="KW-1185">Reference proteome</keyword>
<geneLocation type="plasmid" evidence="3 4">
    <name>lp28-2</name>
</geneLocation>
<dbReference type="HOGENOM" id="CLU_186624_0_0_12"/>
<gene>
    <name evidence="3" type="ordered locus">BafPKo_G0019</name>
</gene>
<dbReference type="EMBL" id="CP002943">
    <property type="protein sequence ID" value="AEL70417.1"/>
    <property type="molecule type" value="Genomic_DNA"/>
</dbReference>
<dbReference type="PATRIC" id="fig|390236.22.peg.1195"/>
<evidence type="ECO:0000313" key="4">
    <source>
        <dbReference type="Proteomes" id="UP000005216"/>
    </source>
</evidence>
<dbReference type="AlphaFoldDB" id="G0ITG3"/>
<organism evidence="3 4">
    <name type="scientific">Borreliella afzelii (strain PKo)</name>
    <name type="common">Borrelia afzelii</name>
    <dbReference type="NCBI Taxonomy" id="390236"/>
    <lineage>
        <taxon>Bacteria</taxon>
        <taxon>Pseudomonadati</taxon>
        <taxon>Spirochaetota</taxon>
        <taxon>Spirochaetia</taxon>
        <taxon>Spirochaetales</taxon>
        <taxon>Borreliaceae</taxon>
        <taxon>Borreliella</taxon>
    </lineage>
</organism>
<name>G0ITG3_BORAP</name>
<evidence type="ECO:0000256" key="2">
    <source>
        <dbReference type="SAM" id="MobiDB-lite"/>
    </source>
</evidence>
<accession>G0ITG3</accession>
<sequence length="89" mass="10565">MFVFLFLACNPDFNANQKDVKYQSSKKRLKSNKKGFKPKTEVPQNQEVEPNERIKNTLLDDLRNLIEKANKYRETYVKNQKKGLKINME</sequence>
<protein>
    <submittedName>
        <fullName evidence="3">Uncharacterized protein</fullName>
    </submittedName>
</protein>
<feature type="coiled-coil region" evidence="1">
    <location>
        <begin position="55"/>
        <end position="82"/>
    </location>
</feature>
<dbReference type="KEGG" id="bafz:BafPKo_G0019"/>
<feature type="compositionally biased region" description="Basic residues" evidence="2">
    <location>
        <begin position="24"/>
        <end position="37"/>
    </location>
</feature>